<evidence type="ECO:0000256" key="3">
    <source>
        <dbReference type="ARBA" id="ARBA00022737"/>
    </source>
</evidence>
<keyword evidence="4 7" id="KW-0863">Zinc-finger</keyword>
<dbReference type="InterPro" id="IPR036236">
    <property type="entry name" value="Znf_C2H2_sf"/>
</dbReference>
<feature type="non-terminal residue" evidence="10">
    <location>
        <position position="1"/>
    </location>
</feature>
<feature type="non-terminal residue" evidence="10">
    <location>
        <position position="121"/>
    </location>
</feature>
<evidence type="ECO:0000256" key="2">
    <source>
        <dbReference type="ARBA" id="ARBA00022723"/>
    </source>
</evidence>
<name>A0A7L3E9G8_9PASS</name>
<dbReference type="SUPFAM" id="SSF57667">
    <property type="entry name" value="beta-beta-alpha zinc fingers"/>
    <property type="match status" value="1"/>
</dbReference>
<keyword evidence="3" id="KW-0677">Repeat</keyword>
<reference evidence="10 11" key="1">
    <citation type="submission" date="2019-09" db="EMBL/GenBank/DDBJ databases">
        <title>Bird 10,000 Genomes (B10K) Project - Family phase.</title>
        <authorList>
            <person name="Zhang G."/>
        </authorList>
    </citation>
    <scope>NUCLEOTIDE SEQUENCE [LARGE SCALE GENOMIC DNA]</scope>
    <source>
        <strain evidence="10">B10K-DU-012-41</strain>
    </source>
</reference>
<evidence type="ECO:0000256" key="4">
    <source>
        <dbReference type="ARBA" id="ARBA00022771"/>
    </source>
</evidence>
<evidence type="ECO:0000259" key="9">
    <source>
        <dbReference type="PROSITE" id="PS50157"/>
    </source>
</evidence>
<evidence type="ECO:0000313" key="11">
    <source>
        <dbReference type="Proteomes" id="UP000563107"/>
    </source>
</evidence>
<gene>
    <name evidence="10" type="primary">Xfin</name>
    <name evidence="10" type="ORF">CHAFRE_R14465</name>
</gene>
<dbReference type="PANTHER" id="PTHR23226">
    <property type="entry name" value="ZINC FINGER AND SCAN DOMAIN-CONTAINING"/>
    <property type="match status" value="1"/>
</dbReference>
<evidence type="ECO:0000256" key="5">
    <source>
        <dbReference type="ARBA" id="ARBA00022833"/>
    </source>
</evidence>
<evidence type="ECO:0000313" key="10">
    <source>
        <dbReference type="EMBL" id="NXT64339.1"/>
    </source>
</evidence>
<keyword evidence="5" id="KW-0862">Zinc</keyword>
<keyword evidence="6" id="KW-0539">Nucleus</keyword>
<protein>
    <submittedName>
        <fullName evidence="10">XFIN protein</fullName>
    </submittedName>
</protein>
<feature type="domain" description="C2H2-type" evidence="9">
    <location>
        <begin position="97"/>
        <end position="121"/>
    </location>
</feature>
<dbReference type="PANTHER" id="PTHR23226:SF416">
    <property type="entry name" value="FI01424P"/>
    <property type="match status" value="1"/>
</dbReference>
<dbReference type="SMART" id="SM00355">
    <property type="entry name" value="ZnF_C2H2"/>
    <property type="match status" value="2"/>
</dbReference>
<comment type="caution">
    <text evidence="10">The sequence shown here is derived from an EMBL/GenBank/DDBJ whole genome shotgun (WGS) entry which is preliminary data.</text>
</comment>
<dbReference type="PROSITE" id="PS50157">
    <property type="entry name" value="ZINC_FINGER_C2H2_2"/>
    <property type="match status" value="2"/>
</dbReference>
<evidence type="ECO:0000256" key="7">
    <source>
        <dbReference type="PROSITE-ProRule" id="PRU00042"/>
    </source>
</evidence>
<dbReference type="EMBL" id="VZTR01012394">
    <property type="protein sequence ID" value="NXT64339.1"/>
    <property type="molecule type" value="Genomic_DNA"/>
</dbReference>
<feature type="domain" description="C2H2-type" evidence="9">
    <location>
        <begin position="69"/>
        <end position="96"/>
    </location>
</feature>
<dbReference type="GO" id="GO:0000978">
    <property type="term" value="F:RNA polymerase II cis-regulatory region sequence-specific DNA binding"/>
    <property type="evidence" value="ECO:0007669"/>
    <property type="project" value="TreeGrafter"/>
</dbReference>
<dbReference type="GO" id="GO:0000981">
    <property type="term" value="F:DNA-binding transcription factor activity, RNA polymerase II-specific"/>
    <property type="evidence" value="ECO:0007669"/>
    <property type="project" value="TreeGrafter"/>
</dbReference>
<feature type="compositionally biased region" description="Basic residues" evidence="8">
    <location>
        <begin position="77"/>
        <end position="90"/>
    </location>
</feature>
<dbReference type="GO" id="GO:0008270">
    <property type="term" value="F:zinc ion binding"/>
    <property type="evidence" value="ECO:0007669"/>
    <property type="project" value="UniProtKB-KW"/>
</dbReference>
<sequence>EFPVSKPDLLSHLDHGEGATALDLHISRDTAEHGAGQETPRGEPAEEKPNADEEHPRLPLSRSANPAANTCGERGKAFGHKSALAKHRKIHSGDRPHACADCGKGFIQRSDLAAHRHVHTG</sequence>
<keyword evidence="11" id="KW-1185">Reference proteome</keyword>
<dbReference type="FunFam" id="3.30.160.60:FF:001892">
    <property type="entry name" value="Zinc finger protein 786"/>
    <property type="match status" value="1"/>
</dbReference>
<evidence type="ECO:0000256" key="6">
    <source>
        <dbReference type="ARBA" id="ARBA00023242"/>
    </source>
</evidence>
<accession>A0A7L3E9G8</accession>
<dbReference type="Gene3D" id="3.30.160.60">
    <property type="entry name" value="Classic Zinc Finger"/>
    <property type="match status" value="2"/>
</dbReference>
<evidence type="ECO:0000256" key="1">
    <source>
        <dbReference type="ARBA" id="ARBA00004123"/>
    </source>
</evidence>
<organism evidence="10 11">
    <name type="scientific">Chaetops frenatus</name>
    <name type="common">Rufous rock-jumper</name>
    <dbReference type="NCBI Taxonomy" id="221966"/>
    <lineage>
        <taxon>Eukaryota</taxon>
        <taxon>Metazoa</taxon>
        <taxon>Chordata</taxon>
        <taxon>Craniata</taxon>
        <taxon>Vertebrata</taxon>
        <taxon>Euteleostomi</taxon>
        <taxon>Archelosauria</taxon>
        <taxon>Archosauria</taxon>
        <taxon>Dinosauria</taxon>
        <taxon>Saurischia</taxon>
        <taxon>Theropoda</taxon>
        <taxon>Coelurosauria</taxon>
        <taxon>Aves</taxon>
        <taxon>Neognathae</taxon>
        <taxon>Neoaves</taxon>
        <taxon>Telluraves</taxon>
        <taxon>Australaves</taxon>
        <taxon>Passeriformes</taxon>
        <taxon>Picathartidae</taxon>
        <taxon>Chaetops</taxon>
    </lineage>
</organism>
<dbReference type="FunFam" id="3.30.160.60:FF:000446">
    <property type="entry name" value="Zinc finger protein"/>
    <property type="match status" value="1"/>
</dbReference>
<dbReference type="Proteomes" id="UP000563107">
    <property type="component" value="Unassembled WGS sequence"/>
</dbReference>
<evidence type="ECO:0000256" key="8">
    <source>
        <dbReference type="SAM" id="MobiDB-lite"/>
    </source>
</evidence>
<dbReference type="PROSITE" id="PS00028">
    <property type="entry name" value="ZINC_FINGER_C2H2_1"/>
    <property type="match status" value="1"/>
</dbReference>
<dbReference type="GO" id="GO:0005634">
    <property type="term" value="C:nucleus"/>
    <property type="evidence" value="ECO:0007669"/>
    <property type="project" value="UniProtKB-SubCell"/>
</dbReference>
<feature type="region of interest" description="Disordered" evidence="8">
    <location>
        <begin position="1"/>
        <end position="96"/>
    </location>
</feature>
<dbReference type="InterPro" id="IPR013087">
    <property type="entry name" value="Znf_C2H2_type"/>
</dbReference>
<keyword evidence="2" id="KW-0479">Metal-binding</keyword>
<proteinExistence type="predicted"/>
<dbReference type="AlphaFoldDB" id="A0A7L3E9G8"/>
<dbReference type="Pfam" id="PF00096">
    <property type="entry name" value="zf-C2H2"/>
    <property type="match status" value="1"/>
</dbReference>
<feature type="compositionally biased region" description="Basic and acidic residues" evidence="8">
    <location>
        <begin position="40"/>
        <end position="57"/>
    </location>
</feature>
<comment type="subcellular location">
    <subcellularLocation>
        <location evidence="1">Nucleus</location>
    </subcellularLocation>
</comment>